<protein>
    <submittedName>
        <fullName evidence="1">Uncharacterized protein</fullName>
    </submittedName>
</protein>
<organism evidence="1 2">
    <name type="scientific">Marinimicrococcus flavescens</name>
    <dbReference type="NCBI Taxonomy" id="3031815"/>
    <lineage>
        <taxon>Bacteria</taxon>
        <taxon>Pseudomonadati</taxon>
        <taxon>Pseudomonadota</taxon>
        <taxon>Alphaproteobacteria</taxon>
        <taxon>Geminicoccales</taxon>
        <taxon>Geminicoccaceae</taxon>
        <taxon>Marinimicrococcus</taxon>
    </lineage>
</organism>
<gene>
    <name evidence="1" type="ORF">PZ740_10795</name>
</gene>
<evidence type="ECO:0000313" key="1">
    <source>
        <dbReference type="EMBL" id="MDF1586867.1"/>
    </source>
</evidence>
<dbReference type="Proteomes" id="UP001301140">
    <property type="component" value="Unassembled WGS sequence"/>
</dbReference>
<dbReference type="EMBL" id="JARGEQ010000096">
    <property type="protein sequence ID" value="MDF1586867.1"/>
    <property type="molecule type" value="Genomic_DNA"/>
</dbReference>
<comment type="caution">
    <text evidence="1">The sequence shown here is derived from an EMBL/GenBank/DDBJ whole genome shotgun (WGS) entry which is preliminary data.</text>
</comment>
<dbReference type="RefSeq" id="WP_327789285.1">
    <property type="nucleotide sequence ID" value="NZ_JARGEQ010000096.1"/>
</dbReference>
<proteinExistence type="predicted"/>
<reference evidence="1 2" key="1">
    <citation type="submission" date="2023-03" db="EMBL/GenBank/DDBJ databases">
        <title>YIM 152171 draft genome.</title>
        <authorList>
            <person name="Yang Z."/>
        </authorList>
    </citation>
    <scope>NUCLEOTIDE SEQUENCE [LARGE SCALE GENOMIC DNA]</scope>
    <source>
        <strain evidence="1 2">YIM 152171</strain>
    </source>
</reference>
<dbReference type="AlphaFoldDB" id="A0AAP4D5D8"/>
<dbReference type="NCBIfam" id="NF046098">
    <property type="entry name" value="RSP_7527_fam"/>
    <property type="match status" value="1"/>
</dbReference>
<sequence length="63" mass="7049">MTAAKDRVVQPFVARVPSPEEYQRLMAEARRMRAETVAGLFRSLWQTLSRPAARPAGGRQAHA</sequence>
<evidence type="ECO:0000313" key="2">
    <source>
        <dbReference type="Proteomes" id="UP001301140"/>
    </source>
</evidence>
<name>A0AAP4D5D8_9PROT</name>
<keyword evidence="2" id="KW-1185">Reference proteome</keyword>
<dbReference type="InterPro" id="IPR058227">
    <property type="entry name" value="RSP_7527-like"/>
</dbReference>
<accession>A0AAP4D5D8</accession>